<dbReference type="RefSeq" id="WP_028871640.1">
    <property type="nucleotide sequence ID" value="NZ_VOSB01000009.1"/>
</dbReference>
<dbReference type="STRING" id="1123037.GCA_000425305_01673"/>
<comment type="caution">
    <text evidence="2">The sequence shown here is derived from an EMBL/GenBank/DDBJ whole genome shotgun (WGS) entry which is preliminary data.</text>
</comment>
<reference evidence="2 3" key="1">
    <citation type="submission" date="2019-08" db="EMBL/GenBank/DDBJ databases">
        <title>Genome of Psychroserpens burtonensis ACAM 167.</title>
        <authorList>
            <person name="Bowman J.P."/>
        </authorList>
    </citation>
    <scope>NUCLEOTIDE SEQUENCE [LARGE SCALE GENOMIC DNA]</scope>
    <source>
        <strain evidence="2 3">ACAM 167</strain>
    </source>
</reference>
<proteinExistence type="predicted"/>
<keyword evidence="3" id="KW-1185">Reference proteome</keyword>
<feature type="chain" id="PRO_5022720594" evidence="1">
    <location>
        <begin position="28"/>
        <end position="177"/>
    </location>
</feature>
<evidence type="ECO:0000256" key="1">
    <source>
        <dbReference type="SAM" id="SignalP"/>
    </source>
</evidence>
<sequence>MKICKHLKFKYLLILSLCAASPFQSFSQDDAPENEFWKHVRFNGAIGLSFGDGFFSGTLAPGAIYQFNEDFGLGMRVNGTYNKLKNSYDSTVLGASVISIFNPIYELQASVEFEYSNVNQKFSDSAFQDLSYWVPALFIGLGYRTNNIVFGLRYDVLYNENKSVYANPISPFITVFF</sequence>
<keyword evidence="1" id="KW-0732">Signal</keyword>
<feature type="signal peptide" evidence="1">
    <location>
        <begin position="1"/>
        <end position="27"/>
    </location>
</feature>
<name>A0A5C7B9P3_9FLAO</name>
<evidence type="ECO:0000313" key="2">
    <source>
        <dbReference type="EMBL" id="TXE18117.1"/>
    </source>
</evidence>
<dbReference type="AlphaFoldDB" id="A0A5C7B9P3"/>
<dbReference type="OrthoDB" id="1160493at2"/>
<dbReference type="EMBL" id="VOSB01000009">
    <property type="protein sequence ID" value="TXE18117.1"/>
    <property type="molecule type" value="Genomic_DNA"/>
</dbReference>
<evidence type="ECO:0000313" key="3">
    <source>
        <dbReference type="Proteomes" id="UP000321938"/>
    </source>
</evidence>
<accession>A0A5C7B9P3</accession>
<gene>
    <name evidence="2" type="ORF">ES692_07695</name>
</gene>
<organism evidence="2 3">
    <name type="scientific">Psychroserpens burtonensis</name>
    <dbReference type="NCBI Taxonomy" id="49278"/>
    <lineage>
        <taxon>Bacteria</taxon>
        <taxon>Pseudomonadati</taxon>
        <taxon>Bacteroidota</taxon>
        <taxon>Flavobacteriia</taxon>
        <taxon>Flavobacteriales</taxon>
        <taxon>Flavobacteriaceae</taxon>
        <taxon>Psychroserpens</taxon>
    </lineage>
</organism>
<protein>
    <submittedName>
        <fullName evidence="2">Alpha-ketoglutarate decarboxylase</fullName>
    </submittedName>
</protein>
<dbReference type="Proteomes" id="UP000321938">
    <property type="component" value="Unassembled WGS sequence"/>
</dbReference>